<dbReference type="PIRSF" id="PIRSF025560">
    <property type="entry name" value="UCP025560"/>
    <property type="match status" value="1"/>
</dbReference>
<protein>
    <submittedName>
        <fullName evidence="1">DUF1318 domain-containing protein</fullName>
    </submittedName>
</protein>
<dbReference type="InterPro" id="IPR008309">
    <property type="entry name" value="YdbL"/>
</dbReference>
<proteinExistence type="predicted"/>
<evidence type="ECO:0000313" key="1">
    <source>
        <dbReference type="EMBL" id="HED31326.1"/>
    </source>
</evidence>
<dbReference type="Proteomes" id="UP000886335">
    <property type="component" value="Unassembled WGS sequence"/>
</dbReference>
<sequence length="118" mass="12756">MLRSIITSLRPASTLLTVLFIMMLCWSTTASALDLHTARSEGLAGETDSGLLAIPPDAANDAQPLITTVNAQRTAEYTRIATRNGISMDVVGAMMFEKIYPTLPAGTWVRINGSWSKK</sequence>
<dbReference type="Pfam" id="PF07027">
    <property type="entry name" value="DUF1318"/>
    <property type="match status" value="1"/>
</dbReference>
<gene>
    <name evidence="1" type="ORF">ENN50_06555</name>
</gene>
<accession>A0A831SPF5</accession>
<organism evidence="1">
    <name type="scientific">Prosthecochloris aestuarii</name>
    <dbReference type="NCBI Taxonomy" id="1102"/>
    <lineage>
        <taxon>Bacteria</taxon>
        <taxon>Pseudomonadati</taxon>
        <taxon>Chlorobiota</taxon>
        <taxon>Chlorobiia</taxon>
        <taxon>Chlorobiales</taxon>
        <taxon>Chlorobiaceae</taxon>
        <taxon>Prosthecochloris</taxon>
    </lineage>
</organism>
<dbReference type="AlphaFoldDB" id="A0A831SPF5"/>
<name>A0A831SPF5_PROAE</name>
<reference evidence="1" key="1">
    <citation type="journal article" date="2020" name="mSystems">
        <title>Genome- and Community-Level Interaction Insights into Carbon Utilization and Element Cycling Functions of Hydrothermarchaeota in Hydrothermal Sediment.</title>
        <authorList>
            <person name="Zhou Z."/>
            <person name="Liu Y."/>
            <person name="Xu W."/>
            <person name="Pan J."/>
            <person name="Luo Z.H."/>
            <person name="Li M."/>
        </authorList>
    </citation>
    <scope>NUCLEOTIDE SEQUENCE [LARGE SCALE GENOMIC DNA]</scope>
    <source>
        <strain evidence="1">SpSt-1181</strain>
    </source>
</reference>
<comment type="caution">
    <text evidence="1">The sequence shown here is derived from an EMBL/GenBank/DDBJ whole genome shotgun (WGS) entry which is preliminary data.</text>
</comment>
<dbReference type="EMBL" id="DSBW01000143">
    <property type="protein sequence ID" value="HED31326.1"/>
    <property type="molecule type" value="Genomic_DNA"/>
</dbReference>